<gene>
    <name evidence="2" type="primary">PLEST004767</name>
    <name evidence="2" type="ORF">PLESTB_000283500</name>
</gene>
<proteinExistence type="predicted"/>
<evidence type="ECO:0000256" key="1">
    <source>
        <dbReference type="SAM" id="MobiDB-lite"/>
    </source>
</evidence>
<organism evidence="2 3">
    <name type="scientific">Pleodorina starrii</name>
    <dbReference type="NCBI Taxonomy" id="330485"/>
    <lineage>
        <taxon>Eukaryota</taxon>
        <taxon>Viridiplantae</taxon>
        <taxon>Chlorophyta</taxon>
        <taxon>core chlorophytes</taxon>
        <taxon>Chlorophyceae</taxon>
        <taxon>CS clade</taxon>
        <taxon>Chlamydomonadales</taxon>
        <taxon>Volvocaceae</taxon>
        <taxon>Pleodorina</taxon>
    </lineage>
</organism>
<evidence type="ECO:0000313" key="2">
    <source>
        <dbReference type="EMBL" id="GLC49756.1"/>
    </source>
</evidence>
<name>A0A9W6EZ50_9CHLO</name>
<dbReference type="AlphaFoldDB" id="A0A9W6EZ50"/>
<comment type="caution">
    <text evidence="2">The sequence shown here is derived from an EMBL/GenBank/DDBJ whole genome shotgun (WGS) entry which is preliminary data.</text>
</comment>
<dbReference type="Proteomes" id="UP001165080">
    <property type="component" value="Unassembled WGS sequence"/>
</dbReference>
<feature type="region of interest" description="Disordered" evidence="1">
    <location>
        <begin position="48"/>
        <end position="86"/>
    </location>
</feature>
<accession>A0A9W6EZ50</accession>
<dbReference type="EMBL" id="BRXU01000002">
    <property type="protein sequence ID" value="GLC49756.1"/>
    <property type="molecule type" value="Genomic_DNA"/>
</dbReference>
<protein>
    <submittedName>
        <fullName evidence="2">Uncharacterized protein</fullName>
    </submittedName>
</protein>
<keyword evidence="3" id="KW-1185">Reference proteome</keyword>
<evidence type="ECO:0000313" key="3">
    <source>
        <dbReference type="Proteomes" id="UP001165080"/>
    </source>
</evidence>
<reference evidence="2 3" key="1">
    <citation type="journal article" date="2023" name="Commun. Biol.">
        <title>Reorganization of the ancestral sex-determining regions during the evolution of trioecy in Pleodorina starrii.</title>
        <authorList>
            <person name="Takahashi K."/>
            <person name="Suzuki S."/>
            <person name="Kawai-Toyooka H."/>
            <person name="Yamamoto K."/>
            <person name="Hamaji T."/>
            <person name="Ootsuki R."/>
            <person name="Yamaguchi H."/>
            <person name="Kawachi M."/>
            <person name="Higashiyama T."/>
            <person name="Nozaki H."/>
        </authorList>
    </citation>
    <scope>NUCLEOTIDE SEQUENCE [LARGE SCALE GENOMIC DNA]</scope>
    <source>
        <strain evidence="2 3">NIES-4479</strain>
    </source>
</reference>
<sequence>MGALALNVDLNDVKKELHSQIVASVLEPIKALQRDVARLTENRALPRELGRLASALEDTGGRGDGGDGGGGGEGFPAAGNSERPLAEQITLLQRDIGRLTEVLTLSLARPPQAHK</sequence>